<evidence type="ECO:0000256" key="4">
    <source>
        <dbReference type="ARBA" id="ARBA00013457"/>
    </source>
</evidence>
<evidence type="ECO:0000256" key="1">
    <source>
        <dbReference type="ARBA" id="ARBA00001917"/>
    </source>
</evidence>
<evidence type="ECO:0000256" key="8">
    <source>
        <dbReference type="ARBA" id="ARBA00023002"/>
    </source>
</evidence>
<gene>
    <name evidence="12" type="ORF">SAMEA1466929_00559</name>
</gene>
<dbReference type="Gene3D" id="3.20.20.70">
    <property type="entry name" value="Aldolase class I"/>
    <property type="match status" value="1"/>
</dbReference>
<dbReference type="CDD" id="cd04730">
    <property type="entry name" value="NPD_like"/>
    <property type="match status" value="1"/>
</dbReference>
<dbReference type="AlphaFoldDB" id="A0AAX2JXV3"/>
<evidence type="ECO:0000256" key="3">
    <source>
        <dbReference type="ARBA" id="ARBA00009881"/>
    </source>
</evidence>
<keyword evidence="6" id="KW-0285">Flavoprotein</keyword>
<dbReference type="GO" id="GO:0018580">
    <property type="term" value="F:nitronate monooxygenase activity"/>
    <property type="evidence" value="ECO:0007669"/>
    <property type="project" value="InterPro"/>
</dbReference>
<evidence type="ECO:0000256" key="10">
    <source>
        <dbReference type="ARBA" id="ARBA00031155"/>
    </source>
</evidence>
<dbReference type="PANTHER" id="PTHR42747">
    <property type="entry name" value="NITRONATE MONOOXYGENASE-RELATED"/>
    <property type="match status" value="1"/>
</dbReference>
<comment type="caution">
    <text evidence="12">The sequence shown here is derived from an EMBL/GenBank/DDBJ whole genome shotgun (WGS) entry which is preliminary data.</text>
</comment>
<dbReference type="InterPro" id="IPR004136">
    <property type="entry name" value="NMO"/>
</dbReference>
<name>A0AAX2JXV3_STAAU</name>
<evidence type="ECO:0000313" key="13">
    <source>
        <dbReference type="Proteomes" id="UP000249918"/>
    </source>
</evidence>
<evidence type="ECO:0000256" key="11">
    <source>
        <dbReference type="ARBA" id="ARBA00049401"/>
    </source>
</evidence>
<proteinExistence type="inferred from homology"/>
<dbReference type="InterPro" id="IPR013785">
    <property type="entry name" value="Aldolase_TIM"/>
</dbReference>
<keyword evidence="7" id="KW-0288">FMN</keyword>
<comment type="function">
    <text evidence="2">Nitronate monooxygenase that uses molecular oxygen to catalyze the oxidative denitrification of alkyl nitronates. Acts on propionate 3-nitronate (P3N), the presumed physiological substrate. Probably functions in the detoxification of P3N, a metabolic poison produced by plants and fungi as a defense mechanism.</text>
</comment>
<dbReference type="GO" id="GO:0009636">
    <property type="term" value="P:response to toxic substance"/>
    <property type="evidence" value="ECO:0007669"/>
    <property type="project" value="UniProtKB-KW"/>
</dbReference>
<evidence type="ECO:0000313" key="12">
    <source>
        <dbReference type="EMBL" id="SRC22167.1"/>
    </source>
</evidence>
<evidence type="ECO:0000256" key="5">
    <source>
        <dbReference type="ARBA" id="ARBA00022575"/>
    </source>
</evidence>
<accession>A0AAX2JXV3</accession>
<evidence type="ECO:0000256" key="6">
    <source>
        <dbReference type="ARBA" id="ARBA00022630"/>
    </source>
</evidence>
<comment type="cofactor">
    <cofactor evidence="1">
        <name>FMN</name>
        <dbReference type="ChEBI" id="CHEBI:58210"/>
    </cofactor>
</comment>
<keyword evidence="5" id="KW-0216">Detoxification</keyword>
<evidence type="ECO:0000256" key="2">
    <source>
        <dbReference type="ARBA" id="ARBA00003535"/>
    </source>
</evidence>
<evidence type="ECO:0000256" key="9">
    <source>
        <dbReference type="ARBA" id="ARBA00023033"/>
    </source>
</evidence>
<sequence>MEAIANEKAGMDAIVAQGSEAGGHRGSFLKPKNQLPMIGTISLVPQIVDVVSIPVIAAGGIMDGRGVLASIVLGAEGVQMGTAFLTSQDSNASELLRDAIINSKETDTVVTKAFSGKLARGINNRFIEEMSQYEGDIPDYPIQNELTSSIRKAAANIGDKELTHMWSGQSPRLATTHPANTIMSNIINQINQIMQYK</sequence>
<reference evidence="12 13" key="1">
    <citation type="submission" date="2018-06" db="EMBL/GenBank/DDBJ databases">
        <authorList>
            <consortium name="Pathogen Informatics"/>
            <person name="Doyle S."/>
        </authorList>
    </citation>
    <scope>NUCLEOTIDE SEQUENCE [LARGE SCALE GENOMIC DNA]</scope>
    <source>
        <strain evidence="12 13">EOE047</strain>
    </source>
</reference>
<dbReference type="SUPFAM" id="SSF51412">
    <property type="entry name" value="Inosine monophosphate dehydrogenase (IMPDH)"/>
    <property type="match status" value="1"/>
</dbReference>
<dbReference type="PANTHER" id="PTHR42747:SF3">
    <property type="entry name" value="NITRONATE MONOOXYGENASE-RELATED"/>
    <property type="match status" value="1"/>
</dbReference>
<keyword evidence="9" id="KW-0503">Monooxygenase</keyword>
<dbReference type="Pfam" id="PF03060">
    <property type="entry name" value="NMO"/>
    <property type="match status" value="1"/>
</dbReference>
<evidence type="ECO:0000256" key="7">
    <source>
        <dbReference type="ARBA" id="ARBA00022643"/>
    </source>
</evidence>
<comment type="catalytic activity">
    <reaction evidence="11">
        <text>3 propionate 3-nitronate + 3 O2 + H2O = 3 3-oxopropanoate + 2 nitrate + nitrite + H2O2 + 3 H(+)</text>
        <dbReference type="Rhea" id="RHEA:57332"/>
        <dbReference type="ChEBI" id="CHEBI:15377"/>
        <dbReference type="ChEBI" id="CHEBI:15378"/>
        <dbReference type="ChEBI" id="CHEBI:15379"/>
        <dbReference type="ChEBI" id="CHEBI:16240"/>
        <dbReference type="ChEBI" id="CHEBI:16301"/>
        <dbReference type="ChEBI" id="CHEBI:17632"/>
        <dbReference type="ChEBI" id="CHEBI:33190"/>
        <dbReference type="ChEBI" id="CHEBI:136067"/>
    </reaction>
</comment>
<dbReference type="Proteomes" id="UP000249918">
    <property type="component" value="Unassembled WGS sequence"/>
</dbReference>
<comment type="similarity">
    <text evidence="3">Belongs to the nitronate monooxygenase family. NMO class I subfamily.</text>
</comment>
<keyword evidence="8 12" id="KW-0560">Oxidoreductase</keyword>
<dbReference type="EMBL" id="UDJK01000002">
    <property type="protein sequence ID" value="SRC22167.1"/>
    <property type="molecule type" value="Genomic_DNA"/>
</dbReference>
<organism evidence="12 13">
    <name type="scientific">Staphylococcus aureus</name>
    <dbReference type="NCBI Taxonomy" id="1280"/>
    <lineage>
        <taxon>Bacteria</taxon>
        <taxon>Bacillati</taxon>
        <taxon>Bacillota</taxon>
        <taxon>Bacilli</taxon>
        <taxon>Bacillales</taxon>
        <taxon>Staphylococcaceae</taxon>
        <taxon>Staphylococcus</taxon>
    </lineage>
</organism>
<protein>
    <recommendedName>
        <fullName evidence="4">Probable nitronate monooxygenase</fullName>
    </recommendedName>
    <alternativeName>
        <fullName evidence="10">Propionate 3-nitronate monooxygenase</fullName>
    </alternativeName>
</protein>